<feature type="transmembrane region" description="Helical" evidence="11">
    <location>
        <begin position="216"/>
        <end position="234"/>
    </location>
</feature>
<evidence type="ECO:0000256" key="12">
    <source>
        <dbReference type="RuleBase" id="RU000483"/>
    </source>
</evidence>
<evidence type="ECO:0000256" key="7">
    <source>
        <dbReference type="ARBA" id="ARBA00022989"/>
    </source>
</evidence>
<dbReference type="InterPro" id="IPR000568">
    <property type="entry name" value="ATP_synth_F0_asu"/>
</dbReference>
<dbReference type="GO" id="GO:0046933">
    <property type="term" value="F:proton-transporting ATP synthase activity, rotational mechanism"/>
    <property type="evidence" value="ECO:0007669"/>
    <property type="project" value="UniProtKB-UniRule"/>
</dbReference>
<keyword evidence="7 11" id="KW-1133">Transmembrane helix</keyword>
<evidence type="ECO:0000256" key="8">
    <source>
        <dbReference type="ARBA" id="ARBA00023065"/>
    </source>
</evidence>
<keyword evidence="6 11" id="KW-0375">Hydrogen ion transport</keyword>
<dbReference type="Gene3D" id="1.20.120.220">
    <property type="entry name" value="ATP synthase, F0 complex, subunit A"/>
    <property type="match status" value="1"/>
</dbReference>
<feature type="transmembrane region" description="Helical" evidence="11">
    <location>
        <begin position="113"/>
        <end position="134"/>
    </location>
</feature>
<dbReference type="PANTHER" id="PTHR11410:SF0">
    <property type="entry name" value="ATP SYNTHASE SUBUNIT A"/>
    <property type="match status" value="1"/>
</dbReference>
<feature type="transmembrane region" description="Helical" evidence="11">
    <location>
        <begin position="83"/>
        <end position="107"/>
    </location>
</feature>
<keyword evidence="9 11" id="KW-0472">Membrane</keyword>
<dbReference type="NCBIfam" id="NF004482">
    <property type="entry name" value="PRK05815.2-4"/>
    <property type="match status" value="1"/>
</dbReference>
<evidence type="ECO:0000256" key="2">
    <source>
        <dbReference type="ARBA" id="ARBA00006810"/>
    </source>
</evidence>
<evidence type="ECO:0000256" key="10">
    <source>
        <dbReference type="ARBA" id="ARBA00023310"/>
    </source>
</evidence>
<dbReference type="EMBL" id="VJWA01000001">
    <property type="protein sequence ID" value="TRW18127.1"/>
    <property type="molecule type" value="Genomic_DNA"/>
</dbReference>
<keyword evidence="8 11" id="KW-0406">Ion transport</keyword>
<dbReference type="InterPro" id="IPR035908">
    <property type="entry name" value="F0_ATP_A_sf"/>
</dbReference>
<evidence type="ECO:0000313" key="14">
    <source>
        <dbReference type="Proteomes" id="UP000317894"/>
    </source>
</evidence>
<gene>
    <name evidence="11" type="primary">atpB</name>
    <name evidence="13" type="ORF">FMM06_08475</name>
</gene>
<comment type="subcellular location">
    <subcellularLocation>
        <location evidence="11 12">Cell membrane</location>
        <topology evidence="11 12">Multi-pass membrane protein</topology>
    </subcellularLocation>
    <subcellularLocation>
        <location evidence="1">Membrane</location>
        <topology evidence="1">Multi-pass membrane protein</topology>
    </subcellularLocation>
</comment>
<dbReference type="AlphaFoldDB" id="A0A552UIU0"/>
<keyword evidence="11" id="KW-1003">Cell membrane</keyword>
<proteinExistence type="inferred from homology"/>
<dbReference type="OrthoDB" id="9809130at2"/>
<evidence type="ECO:0000256" key="11">
    <source>
        <dbReference type="HAMAP-Rule" id="MF_01393"/>
    </source>
</evidence>
<keyword evidence="10 11" id="KW-0066">ATP synthesis</keyword>
<dbReference type="PRINTS" id="PR00123">
    <property type="entry name" value="ATPASEA"/>
</dbReference>
<name>A0A552UIU0_9SPHN</name>
<evidence type="ECO:0000256" key="9">
    <source>
        <dbReference type="ARBA" id="ARBA00023136"/>
    </source>
</evidence>
<reference evidence="13 14" key="1">
    <citation type="submission" date="2019-07" db="EMBL/GenBank/DDBJ databases">
        <title>Novel species isolated from glacier.</title>
        <authorList>
            <person name="Liu Q."/>
            <person name="Xin Y.-H."/>
        </authorList>
    </citation>
    <scope>NUCLEOTIDE SEQUENCE [LARGE SCALE GENOMIC DNA]</scope>
    <source>
        <strain evidence="13 14">LB1R16</strain>
    </source>
</reference>
<dbReference type="SUPFAM" id="SSF81336">
    <property type="entry name" value="F1F0 ATP synthase subunit A"/>
    <property type="match status" value="1"/>
</dbReference>
<dbReference type="PROSITE" id="PS00449">
    <property type="entry name" value="ATPASE_A"/>
    <property type="match status" value="1"/>
</dbReference>
<evidence type="ECO:0000256" key="3">
    <source>
        <dbReference type="ARBA" id="ARBA00022448"/>
    </source>
</evidence>
<sequence>MADPLHQFVITKTIPIEVAGIDLSFTNASAWMLIVTGLASLLILIGLRRPTLVPGRTQSAVEMLYEVVDDTIVSSAGPEARKYFPLIFTTFLFILFANLAGLLPYSFTVTSHIAVTFAMALIAFVGITLVGIAHQGLGFLRMFAPAGVPPLMYLILTPIEIVSYFIRPISLSVRLFANMMAGHVLLKVLAGFIVSLGIFGIVPLAVVVAMTALETLVAVLQAYVFTVLVCVYLNDALHAHH</sequence>
<evidence type="ECO:0000256" key="6">
    <source>
        <dbReference type="ARBA" id="ARBA00022781"/>
    </source>
</evidence>
<evidence type="ECO:0000256" key="1">
    <source>
        <dbReference type="ARBA" id="ARBA00004141"/>
    </source>
</evidence>
<protein>
    <recommendedName>
        <fullName evidence="11 12">ATP synthase subunit a</fullName>
    </recommendedName>
    <alternativeName>
        <fullName evidence="11">ATP synthase F0 sector subunit a</fullName>
    </alternativeName>
    <alternativeName>
        <fullName evidence="11">F-ATPase subunit 6</fullName>
    </alternativeName>
</protein>
<evidence type="ECO:0000256" key="5">
    <source>
        <dbReference type="ARBA" id="ARBA00022692"/>
    </source>
</evidence>
<dbReference type="GO" id="GO:0005886">
    <property type="term" value="C:plasma membrane"/>
    <property type="evidence" value="ECO:0007669"/>
    <property type="project" value="UniProtKB-SubCell"/>
</dbReference>
<keyword evidence="5 11" id="KW-0812">Transmembrane</keyword>
<feature type="transmembrane region" description="Helical" evidence="11">
    <location>
        <begin position="28"/>
        <end position="47"/>
    </location>
</feature>
<dbReference type="NCBIfam" id="TIGR01131">
    <property type="entry name" value="ATP_synt_6_or_A"/>
    <property type="match status" value="1"/>
</dbReference>
<dbReference type="GO" id="GO:0045259">
    <property type="term" value="C:proton-transporting ATP synthase complex"/>
    <property type="evidence" value="ECO:0007669"/>
    <property type="project" value="UniProtKB-KW"/>
</dbReference>
<dbReference type="CDD" id="cd00310">
    <property type="entry name" value="ATP-synt_Fo_a_6"/>
    <property type="match status" value="1"/>
</dbReference>
<organism evidence="13 14">
    <name type="scientific">Glacieibacterium frigidum</name>
    <dbReference type="NCBI Taxonomy" id="2593303"/>
    <lineage>
        <taxon>Bacteria</taxon>
        <taxon>Pseudomonadati</taxon>
        <taxon>Pseudomonadota</taxon>
        <taxon>Alphaproteobacteria</taxon>
        <taxon>Sphingomonadales</taxon>
        <taxon>Sphingosinicellaceae</taxon>
        <taxon>Glacieibacterium</taxon>
    </lineage>
</organism>
<keyword evidence="3 11" id="KW-0813">Transport</keyword>
<dbReference type="Pfam" id="PF00119">
    <property type="entry name" value="ATP-synt_A"/>
    <property type="match status" value="1"/>
</dbReference>
<dbReference type="PANTHER" id="PTHR11410">
    <property type="entry name" value="ATP SYNTHASE SUBUNIT A"/>
    <property type="match status" value="1"/>
</dbReference>
<comment type="similarity">
    <text evidence="2 11 12">Belongs to the ATPase A chain family.</text>
</comment>
<evidence type="ECO:0000313" key="13">
    <source>
        <dbReference type="EMBL" id="TRW18127.1"/>
    </source>
</evidence>
<evidence type="ECO:0000256" key="4">
    <source>
        <dbReference type="ARBA" id="ARBA00022547"/>
    </source>
</evidence>
<comment type="function">
    <text evidence="11 12">Key component of the proton channel; it plays a direct role in the translocation of protons across the membrane.</text>
</comment>
<feature type="transmembrane region" description="Helical" evidence="11">
    <location>
        <begin position="186"/>
        <end position="209"/>
    </location>
</feature>
<dbReference type="RefSeq" id="WP_144236820.1">
    <property type="nucleotide sequence ID" value="NZ_VJWA01000001.1"/>
</dbReference>
<dbReference type="HAMAP" id="MF_01393">
    <property type="entry name" value="ATP_synth_a_bact"/>
    <property type="match status" value="1"/>
</dbReference>
<comment type="caution">
    <text evidence="13">The sequence shown here is derived from an EMBL/GenBank/DDBJ whole genome shotgun (WGS) entry which is preliminary data.</text>
</comment>
<accession>A0A552UIU0</accession>
<keyword evidence="14" id="KW-1185">Reference proteome</keyword>
<dbReference type="InterPro" id="IPR045083">
    <property type="entry name" value="ATP_synth_F0_asu_bact/mt"/>
</dbReference>
<dbReference type="InterPro" id="IPR023011">
    <property type="entry name" value="ATP_synth_F0_asu_AS"/>
</dbReference>
<feature type="transmembrane region" description="Helical" evidence="11">
    <location>
        <begin position="146"/>
        <end position="166"/>
    </location>
</feature>
<keyword evidence="4 11" id="KW-0138">CF(0)</keyword>
<dbReference type="Proteomes" id="UP000317894">
    <property type="component" value="Unassembled WGS sequence"/>
</dbReference>